<dbReference type="SUPFAM" id="SSF51556">
    <property type="entry name" value="Metallo-dependent hydrolases"/>
    <property type="match status" value="1"/>
</dbReference>
<evidence type="ECO:0000256" key="4">
    <source>
        <dbReference type="ARBA" id="ARBA00012546"/>
    </source>
</evidence>
<organism evidence="8 9">
    <name type="scientific">Xylanibacter ruminicola</name>
    <name type="common">Prevotella ruminicola</name>
    <dbReference type="NCBI Taxonomy" id="839"/>
    <lineage>
        <taxon>Bacteria</taxon>
        <taxon>Pseudomonadati</taxon>
        <taxon>Bacteroidota</taxon>
        <taxon>Bacteroidia</taxon>
        <taxon>Bacteroidales</taxon>
        <taxon>Prevotellaceae</taxon>
        <taxon>Xylanibacter</taxon>
    </lineage>
</organism>
<dbReference type="GO" id="GO:0019698">
    <property type="term" value="P:D-galacturonate catabolic process"/>
    <property type="evidence" value="ECO:0007669"/>
    <property type="project" value="TreeGrafter"/>
</dbReference>
<dbReference type="AlphaFoldDB" id="A0A1H5UBL1"/>
<dbReference type="GO" id="GO:0008880">
    <property type="term" value="F:glucuronate isomerase activity"/>
    <property type="evidence" value="ECO:0007669"/>
    <property type="project" value="UniProtKB-UniRule"/>
</dbReference>
<evidence type="ECO:0000256" key="3">
    <source>
        <dbReference type="ARBA" id="ARBA00008397"/>
    </source>
</evidence>
<dbReference type="PANTHER" id="PTHR30068">
    <property type="entry name" value="URONATE ISOMERASE"/>
    <property type="match status" value="1"/>
</dbReference>
<evidence type="ECO:0000256" key="1">
    <source>
        <dbReference type="ARBA" id="ARBA00001165"/>
    </source>
</evidence>
<dbReference type="Pfam" id="PF02614">
    <property type="entry name" value="UxaC"/>
    <property type="match status" value="1"/>
</dbReference>
<dbReference type="InterPro" id="IPR003766">
    <property type="entry name" value="Uronate_isomerase"/>
</dbReference>
<evidence type="ECO:0000256" key="6">
    <source>
        <dbReference type="ARBA" id="ARBA00023235"/>
    </source>
</evidence>
<dbReference type="PANTHER" id="PTHR30068:SF4">
    <property type="entry name" value="URONATE ISOMERASE"/>
    <property type="match status" value="1"/>
</dbReference>
<proteinExistence type="inferred from homology"/>
<gene>
    <name evidence="7" type="primary">uxaC</name>
    <name evidence="8" type="ORF">SAMN05216354_1362</name>
</gene>
<evidence type="ECO:0000256" key="7">
    <source>
        <dbReference type="HAMAP-Rule" id="MF_00675"/>
    </source>
</evidence>
<comment type="similarity">
    <text evidence="3 7">Belongs to the metallo-dependent hydrolases superfamily. Uronate isomerase family.</text>
</comment>
<dbReference type="InterPro" id="IPR032466">
    <property type="entry name" value="Metal_Hydrolase"/>
</dbReference>
<dbReference type="Gene3D" id="1.10.2020.10">
    <property type="entry name" value="uronate isomerase, domain 2, chain A"/>
    <property type="match status" value="1"/>
</dbReference>
<comment type="catalytic activity">
    <reaction evidence="1 7">
        <text>D-glucuronate = D-fructuronate</text>
        <dbReference type="Rhea" id="RHEA:13049"/>
        <dbReference type="ChEBI" id="CHEBI:58720"/>
        <dbReference type="ChEBI" id="CHEBI:59863"/>
        <dbReference type="EC" id="5.3.1.12"/>
    </reaction>
</comment>
<dbReference type="EC" id="5.3.1.12" evidence="4 7"/>
<protein>
    <recommendedName>
        <fullName evidence="5 7">Uronate isomerase</fullName>
        <ecNumber evidence="4 7">5.3.1.12</ecNumber>
    </recommendedName>
    <alternativeName>
        <fullName evidence="7">Glucuronate isomerase</fullName>
    </alternativeName>
    <alternativeName>
        <fullName evidence="7">Uronic isomerase</fullName>
    </alternativeName>
</protein>
<evidence type="ECO:0000256" key="2">
    <source>
        <dbReference type="ARBA" id="ARBA00004892"/>
    </source>
</evidence>
<dbReference type="Proteomes" id="UP000236735">
    <property type="component" value="Unassembled WGS sequence"/>
</dbReference>
<dbReference type="Gene3D" id="3.20.20.140">
    <property type="entry name" value="Metal-dependent hydrolases"/>
    <property type="match status" value="1"/>
</dbReference>
<name>A0A1H5UBL1_XYLRU</name>
<dbReference type="HAMAP" id="MF_00675">
    <property type="entry name" value="UxaC"/>
    <property type="match status" value="1"/>
</dbReference>
<dbReference type="GO" id="GO:0042840">
    <property type="term" value="P:D-glucuronate catabolic process"/>
    <property type="evidence" value="ECO:0007669"/>
    <property type="project" value="TreeGrafter"/>
</dbReference>
<keyword evidence="6 7" id="KW-0413">Isomerase</keyword>
<dbReference type="EMBL" id="FNUV01000003">
    <property type="protein sequence ID" value="SEF72404.1"/>
    <property type="molecule type" value="Genomic_DNA"/>
</dbReference>
<comment type="pathway">
    <text evidence="2 7">Carbohydrate metabolism; pentose and glucuronate interconversion.</text>
</comment>
<accession>A0A1H5UBL1</accession>
<evidence type="ECO:0000313" key="9">
    <source>
        <dbReference type="Proteomes" id="UP000236735"/>
    </source>
</evidence>
<evidence type="ECO:0000256" key="5">
    <source>
        <dbReference type="ARBA" id="ARBA00020555"/>
    </source>
</evidence>
<dbReference type="RefSeq" id="WP_103915488.1">
    <property type="nucleotide sequence ID" value="NZ_FNUV01000003.1"/>
</dbReference>
<sequence>MKQFNDDNFVLETQVAQDLYHNHAAKMPIIDYHCHLIPEMVAKDHKFKSITELWLGGDHYKWRAMRTNGIEEKYCTGKDTTDWEKFEKWAETVPYTFRNPLYHWTHLELKTAFGITKQLSPKTAREIFDECNEKLQEAEFSARGLMKHYNVECVCTTDDPIDDLHNHIEYAKQKAADDPVMLPAWRPDKAMNIEKPEFSKYIEQLSEVSGVTITKFTDMIDALQKRHDFFEEQGSKLSDHGIEEFYDEEYTDSQIETIFEKAMRGLQLSQLEIRQFKNCFLTVMAEMDADAGWTQQFHYGAIRDNNTAMFNQLGPDTGFDSIGEFNTAKAMSNFLNRLNSKGKLTRTILYTLNPCANEVIATMLGNFQGGEPGKIQFGSGWWFNDQMDGMVRQMNALSVLGLLSRFVGMLTDSRSFLSYPRHEYFRRILCNMLGNDVERGLLPCDMDILSRMVEDISYNNARRYFKFY</sequence>
<dbReference type="NCBIfam" id="NF002794">
    <property type="entry name" value="PRK02925.1"/>
    <property type="match status" value="1"/>
</dbReference>
<comment type="catalytic activity">
    <reaction evidence="7">
        <text>aldehydo-D-galacturonate = keto-D-tagaturonate</text>
        <dbReference type="Rhea" id="RHEA:27702"/>
        <dbReference type="ChEBI" id="CHEBI:12952"/>
        <dbReference type="ChEBI" id="CHEBI:17886"/>
    </reaction>
</comment>
<evidence type="ECO:0000313" key="8">
    <source>
        <dbReference type="EMBL" id="SEF72404.1"/>
    </source>
</evidence>
<reference evidence="8 9" key="1">
    <citation type="submission" date="2016-10" db="EMBL/GenBank/DDBJ databases">
        <authorList>
            <person name="de Groot N.N."/>
        </authorList>
    </citation>
    <scope>NUCLEOTIDE SEQUENCE [LARGE SCALE GENOMIC DNA]</scope>
    <source>
        <strain evidence="8 9">AR32</strain>
    </source>
</reference>
<dbReference type="UniPathway" id="UPA00246"/>